<evidence type="ECO:0000313" key="2">
    <source>
        <dbReference type="EMBL" id="TFB82738.1"/>
    </source>
</evidence>
<name>A0A1I3A0F7_9MICO</name>
<comment type="caution">
    <text evidence="2">The sequence shown here is derived from an EMBL/GenBank/DDBJ whole genome shotgun (WGS) entry which is preliminary data.</text>
</comment>
<dbReference type="Proteomes" id="UP000297963">
    <property type="component" value="Unassembled WGS sequence"/>
</dbReference>
<dbReference type="EMBL" id="FOPW01000005">
    <property type="protein sequence ID" value="SFH43405.1"/>
    <property type="molecule type" value="Genomic_DNA"/>
</dbReference>
<protein>
    <submittedName>
        <fullName evidence="2">Uncharacterized protein</fullName>
    </submittedName>
</protein>
<gene>
    <name evidence="2" type="ORF">E3O11_12760</name>
    <name evidence="1" type="ORF">SAMN05216274_10585</name>
</gene>
<reference evidence="2 4" key="2">
    <citation type="submission" date="2019-03" db="EMBL/GenBank/DDBJ databases">
        <title>Genomics of glacier-inhabiting Cryobacterium strains.</title>
        <authorList>
            <person name="Liu Q."/>
            <person name="Xin Y.-H."/>
        </authorList>
    </citation>
    <scope>NUCLEOTIDE SEQUENCE [LARGE SCALE GENOMIC DNA]</scope>
    <source>
        <strain evidence="2 4">Hh34</strain>
    </source>
</reference>
<proteinExistence type="predicted"/>
<reference evidence="1 3" key="1">
    <citation type="submission" date="2016-10" db="EMBL/GenBank/DDBJ databases">
        <authorList>
            <person name="Varghese N."/>
            <person name="Submissions S."/>
        </authorList>
    </citation>
    <scope>NUCLEOTIDE SEQUENCE [LARGE SCALE GENOMIC DNA]</scope>
    <source>
        <strain evidence="1 3">GMCC 1.11211</strain>
    </source>
</reference>
<keyword evidence="3" id="KW-1185">Reference proteome</keyword>
<dbReference type="RefSeq" id="WP_134495562.1">
    <property type="nucleotide sequence ID" value="NZ_BKAC01000004.1"/>
</dbReference>
<evidence type="ECO:0000313" key="4">
    <source>
        <dbReference type="Proteomes" id="UP000297963"/>
    </source>
</evidence>
<organism evidence="2 4">
    <name type="scientific">Cryobacterium levicorallinum</name>
    <dbReference type="NCBI Taxonomy" id="995038"/>
    <lineage>
        <taxon>Bacteria</taxon>
        <taxon>Bacillati</taxon>
        <taxon>Actinomycetota</taxon>
        <taxon>Actinomycetes</taxon>
        <taxon>Micrococcales</taxon>
        <taxon>Microbacteriaceae</taxon>
        <taxon>Cryobacterium</taxon>
    </lineage>
</organism>
<sequence length="578" mass="64911">MTPQDVVANTSRLLRFQNEVAYLDRMWPPDEEVFSDNDLLNSRNGALIVAWLWPTSDYRPEFDPFADALRGDWEEKLGKETFGIRPSASTEDGLEAASRAIDHSRESRRLIAARRFERIIESTAREADRTAGEVKTHLVWSVPLAPQELERLLAGVTAFPFAIIVGICDALRLKFTDGWDLDDARLLARHIDLSVRASGIANRLRFLTLDNLTSVESRLPRRTIDAGQSQDLDTYRAPELGGRYSSLYEALAADERDSPQYSLAEINQLLLDAGELGLPVSARKGRSWWAGSGTKSEGRPQVSAWWGAGYRVESVSTEPIDGEVLDVKFEALPGRAVWVADPDGRPLREYRPPGPVNVRIYPDPETLDNKQADLDERVLAIASRFDFDRFREAMVPVLENLDNWARLYVPDDPELRSLTEFLDSVGEADRFQIERHFIQVRNEPVAAAWITNLLTRARRHDWITNKGTRKRPRWAALRLRALLLDGIAENLRLPAPAINPKDAVPVDFLLRVAESVDLPTSGSSVTDVARMIIESKGGAWRSGFESADESVTSLGLKAILDVVGMRMPPDDEIKWIRG</sequence>
<evidence type="ECO:0000313" key="1">
    <source>
        <dbReference type="EMBL" id="SFH43405.1"/>
    </source>
</evidence>
<dbReference type="EMBL" id="SOFE01000023">
    <property type="protein sequence ID" value="TFB82738.1"/>
    <property type="molecule type" value="Genomic_DNA"/>
</dbReference>
<dbReference type="AlphaFoldDB" id="A0A1I3A0F7"/>
<accession>A0A1I3A0F7</accession>
<evidence type="ECO:0000313" key="3">
    <source>
        <dbReference type="Proteomes" id="UP000199681"/>
    </source>
</evidence>
<dbReference type="Proteomes" id="UP000199681">
    <property type="component" value="Unassembled WGS sequence"/>
</dbReference>